<evidence type="ECO:0000313" key="1">
    <source>
        <dbReference type="EMBL" id="PSX46249.1"/>
    </source>
</evidence>
<accession>A0AAX0Z1B4</accession>
<dbReference type="RefSeq" id="WP_045041338.1">
    <property type="nucleotide sequence ID" value="NZ_JZTB01000001.1"/>
</dbReference>
<organism evidence="1 2">
    <name type="scientific">Photobacterium kishitanii</name>
    <dbReference type="NCBI Taxonomy" id="318456"/>
    <lineage>
        <taxon>Bacteria</taxon>
        <taxon>Pseudomonadati</taxon>
        <taxon>Pseudomonadota</taxon>
        <taxon>Gammaproteobacteria</taxon>
        <taxon>Vibrionales</taxon>
        <taxon>Vibrionaceae</taxon>
        <taxon>Photobacterium</taxon>
    </lineage>
</organism>
<protein>
    <recommendedName>
        <fullName evidence="3">DUF4433 domain-containing protein</fullName>
    </recommendedName>
</protein>
<evidence type="ECO:0000313" key="2">
    <source>
        <dbReference type="Proteomes" id="UP000240728"/>
    </source>
</evidence>
<keyword evidence="2" id="KW-1185">Reference proteome</keyword>
<sequence>MKLNNRELYSLFVEKDITYLHHANTVATATTFIEQGGLLSRGDVEDMQLSQTYQASDEEDKQFDVWYDVFVDTADLHDWFGRQNIYGPILFKLNIDFLLKDDLEVWVTKNNPMYWHAGLTDVDKYFQSVQELRDEWKTIERQKKMVTIRKPGKPILFENLEKVIVDDPRVKIYDTYVLSAEMSAGLTKATENVKNLRSLFEYRLCSSCYCHSNYLKQVSTEQLARLFLPKEHEKYSG</sequence>
<reference evidence="1 2" key="1">
    <citation type="submission" date="2018-01" db="EMBL/GenBank/DDBJ databases">
        <title>Whole genome sequencing of Histamine producing bacteria.</title>
        <authorList>
            <person name="Butler K."/>
        </authorList>
    </citation>
    <scope>NUCLEOTIDE SEQUENCE [LARGE SCALE GENOMIC DNA]</scope>
    <source>
        <strain evidence="1 2">A1-4</strain>
    </source>
</reference>
<dbReference type="Proteomes" id="UP000240728">
    <property type="component" value="Unassembled WGS sequence"/>
</dbReference>
<dbReference type="EMBL" id="PYOZ01000002">
    <property type="protein sequence ID" value="PSX46249.1"/>
    <property type="molecule type" value="Genomic_DNA"/>
</dbReference>
<dbReference type="AlphaFoldDB" id="A0AAX0Z1B4"/>
<name>A0AAX0Z1B4_9GAMM</name>
<evidence type="ECO:0008006" key="3">
    <source>
        <dbReference type="Google" id="ProtNLM"/>
    </source>
</evidence>
<gene>
    <name evidence="1" type="ORF">C0W53_04765</name>
</gene>
<comment type="caution">
    <text evidence="1">The sequence shown here is derived from an EMBL/GenBank/DDBJ whole genome shotgun (WGS) entry which is preliminary data.</text>
</comment>
<proteinExistence type="predicted"/>